<comment type="caution">
    <text evidence="4">The sequence shown here is derived from an EMBL/GenBank/DDBJ whole genome shotgun (WGS) entry which is preliminary data.</text>
</comment>
<dbReference type="EMBL" id="JARKNE010000004">
    <property type="protein sequence ID" value="KAK5836223.1"/>
    <property type="molecule type" value="Genomic_DNA"/>
</dbReference>
<dbReference type="InterPro" id="IPR058678">
    <property type="entry name" value="ARM_PUB"/>
</dbReference>
<dbReference type="InterPro" id="IPR011989">
    <property type="entry name" value="ARM-like"/>
</dbReference>
<comment type="pathway">
    <text evidence="2">Protein modification; protein ubiquitination.</text>
</comment>
<evidence type="ECO:0000256" key="1">
    <source>
        <dbReference type="ARBA" id="ARBA00022786"/>
    </source>
</evidence>
<feature type="domain" description="U-box" evidence="3">
    <location>
        <begin position="8"/>
        <end position="311"/>
    </location>
</feature>
<dbReference type="PANTHER" id="PTHR22849">
    <property type="entry name" value="WDSAM1 PROTEIN"/>
    <property type="match status" value="1"/>
</dbReference>
<gene>
    <name evidence="4" type="ORF">PVK06_011991</name>
</gene>
<dbReference type="PANTHER" id="PTHR22849:SF24">
    <property type="entry name" value="E3 UBIQUITIN-PROTEIN LIGASE PUB24"/>
    <property type="match status" value="1"/>
</dbReference>
<sequence>MFHFLKLIKQLQHPDSKMKALKELDLFAVKNERNRKYMVEAGVPKAMLSFIVNCFKEDCVSGLEEALSALFLIRIPSAEAKLLPKQNDQIIKSLIWVLGCEFNTQVMVKSHAALALKSIIEIASSVVLKRLEPKFFEIIVGVLKQCTTRITQRGINSALHVLLDACPWGRNWLMMVESRAVSALIELELGSPEKRTTELILGILFHLCSCADGRAEFLRHKGGIAVVTKRIMRVSPAADDRVVMILSLISKFSTTRWVVHEMLEVGTVTKLCMLLQLDCAAYLKEKTMEILRSHSYDWLKFPCIDKSVLTRLENRRWLFRAWAKGRVCLAFADEVLCWLYRTVKENEDYILQFAPPFNRLELLQAQSCPDAITNHMSITHDKVPPSSAFVLKANPPTCFMIDEISLDNHGCCDGPKTGRLRVLDNVTNFMILSLINAGLSNASFTGQFPVSLSWMDVFIGIWDQVLKDKAYDGTSSDIWSCGVILFVLMAGYLPFDEPSLIGLYKKIWEASFSCPSWFSSGARNLISVIPSFRRFRAARDLEVATRLLSLAFDFV</sequence>
<keyword evidence="5" id="KW-1185">Reference proteome</keyword>
<proteinExistence type="predicted"/>
<evidence type="ECO:0000259" key="3">
    <source>
        <dbReference type="Pfam" id="PF25598"/>
    </source>
</evidence>
<dbReference type="EC" id="2.3.2.27" evidence="2"/>
<dbReference type="Gene3D" id="1.25.10.10">
    <property type="entry name" value="Leucine-rich Repeat Variant"/>
    <property type="match status" value="1"/>
</dbReference>
<dbReference type="SUPFAM" id="SSF48371">
    <property type="entry name" value="ARM repeat"/>
    <property type="match status" value="1"/>
</dbReference>
<protein>
    <recommendedName>
        <fullName evidence="2 3">U-box domain-containing protein</fullName>
        <ecNumber evidence="2">2.3.2.27</ecNumber>
    </recommendedName>
    <alternativeName>
        <fullName evidence="2">RING-type E3 ubiquitin transferase PUB</fullName>
    </alternativeName>
</protein>
<name>A0ABR0QB53_GOSAR</name>
<dbReference type="Pfam" id="PF25598">
    <property type="entry name" value="ARM_PUB"/>
    <property type="match status" value="1"/>
</dbReference>
<keyword evidence="1 2" id="KW-0833">Ubl conjugation pathway</keyword>
<reference evidence="4 5" key="1">
    <citation type="submission" date="2023-03" db="EMBL/GenBank/DDBJ databases">
        <title>WGS of Gossypium arboreum.</title>
        <authorList>
            <person name="Yu D."/>
        </authorList>
    </citation>
    <scope>NUCLEOTIDE SEQUENCE [LARGE SCALE GENOMIC DNA]</scope>
    <source>
        <tissue evidence="4">Leaf</tissue>
    </source>
</reference>
<accession>A0ABR0QB53</accession>
<dbReference type="InterPro" id="IPR016024">
    <property type="entry name" value="ARM-type_fold"/>
</dbReference>
<dbReference type="InterPro" id="IPR011009">
    <property type="entry name" value="Kinase-like_dom_sf"/>
</dbReference>
<dbReference type="InterPro" id="IPR045185">
    <property type="entry name" value="PUB22/23/24-like"/>
</dbReference>
<evidence type="ECO:0000313" key="4">
    <source>
        <dbReference type="EMBL" id="KAK5836223.1"/>
    </source>
</evidence>
<comment type="function">
    <text evidence="2">Functions as an E3 ubiquitin ligase.</text>
</comment>
<dbReference type="SUPFAM" id="SSF56112">
    <property type="entry name" value="Protein kinase-like (PK-like)"/>
    <property type="match status" value="1"/>
</dbReference>
<evidence type="ECO:0000256" key="2">
    <source>
        <dbReference type="RuleBase" id="RU369093"/>
    </source>
</evidence>
<organism evidence="4 5">
    <name type="scientific">Gossypium arboreum</name>
    <name type="common">Tree cotton</name>
    <name type="synonym">Gossypium nanking</name>
    <dbReference type="NCBI Taxonomy" id="29729"/>
    <lineage>
        <taxon>Eukaryota</taxon>
        <taxon>Viridiplantae</taxon>
        <taxon>Streptophyta</taxon>
        <taxon>Embryophyta</taxon>
        <taxon>Tracheophyta</taxon>
        <taxon>Spermatophyta</taxon>
        <taxon>Magnoliopsida</taxon>
        <taxon>eudicotyledons</taxon>
        <taxon>Gunneridae</taxon>
        <taxon>Pentapetalae</taxon>
        <taxon>rosids</taxon>
        <taxon>malvids</taxon>
        <taxon>Malvales</taxon>
        <taxon>Malvaceae</taxon>
        <taxon>Malvoideae</taxon>
        <taxon>Gossypium</taxon>
    </lineage>
</organism>
<keyword evidence="2" id="KW-0808">Transferase</keyword>
<comment type="catalytic activity">
    <reaction evidence="2">
        <text>S-ubiquitinyl-[E2 ubiquitin-conjugating enzyme]-L-cysteine + [acceptor protein]-L-lysine = [E2 ubiquitin-conjugating enzyme]-L-cysteine + N(6)-ubiquitinyl-[acceptor protein]-L-lysine.</text>
        <dbReference type="EC" id="2.3.2.27"/>
    </reaction>
</comment>
<dbReference type="Gene3D" id="1.10.510.10">
    <property type="entry name" value="Transferase(Phosphotransferase) domain 1"/>
    <property type="match status" value="1"/>
</dbReference>
<dbReference type="Proteomes" id="UP001358586">
    <property type="component" value="Chromosome 4"/>
</dbReference>
<evidence type="ECO:0000313" key="5">
    <source>
        <dbReference type="Proteomes" id="UP001358586"/>
    </source>
</evidence>